<dbReference type="AlphaFoldDB" id="A0A6J4H5W7"/>
<organism evidence="1">
    <name type="scientific">uncultured Coleofasciculus sp</name>
    <dbReference type="NCBI Taxonomy" id="1267456"/>
    <lineage>
        <taxon>Bacteria</taxon>
        <taxon>Bacillati</taxon>
        <taxon>Cyanobacteriota</taxon>
        <taxon>Cyanophyceae</taxon>
        <taxon>Coleofasciculales</taxon>
        <taxon>Coleofasciculaceae</taxon>
        <taxon>Coleofasciculus</taxon>
        <taxon>environmental samples</taxon>
    </lineage>
</organism>
<proteinExistence type="predicted"/>
<gene>
    <name evidence="1" type="ORF">AVDCRST_MAG92-155</name>
</gene>
<name>A0A6J4H5W7_9CYAN</name>
<evidence type="ECO:0000313" key="1">
    <source>
        <dbReference type="EMBL" id="CAA9212341.1"/>
    </source>
</evidence>
<sequence length="39" mass="4302">MLDARVEQKVEPERAKFRLAGLLGNLTLGSCDYQAHSLA</sequence>
<dbReference type="PROSITE" id="PS51257">
    <property type="entry name" value="PROKAR_LIPOPROTEIN"/>
    <property type="match status" value="1"/>
</dbReference>
<reference evidence="1" key="1">
    <citation type="submission" date="2020-02" db="EMBL/GenBank/DDBJ databases">
        <authorList>
            <person name="Meier V. D."/>
        </authorList>
    </citation>
    <scope>NUCLEOTIDE SEQUENCE</scope>
    <source>
        <strain evidence="1">AVDCRST_MAG92</strain>
    </source>
</reference>
<accession>A0A6J4H5W7</accession>
<dbReference type="EMBL" id="CADCTM010000023">
    <property type="protein sequence ID" value="CAA9212341.1"/>
    <property type="molecule type" value="Genomic_DNA"/>
</dbReference>
<protein>
    <submittedName>
        <fullName evidence="1">Uncharacterized protein</fullName>
    </submittedName>
</protein>